<dbReference type="InterPro" id="IPR000644">
    <property type="entry name" value="CBS_dom"/>
</dbReference>
<protein>
    <recommendedName>
        <fullName evidence="3">CBS domain-containing protein</fullName>
    </recommendedName>
</protein>
<dbReference type="PANTHER" id="PTHR43080">
    <property type="entry name" value="CBS DOMAIN-CONTAINING PROTEIN CBSX3, MITOCHONDRIAL"/>
    <property type="match status" value="1"/>
</dbReference>
<keyword evidence="1 2" id="KW-0129">CBS domain</keyword>
<sequence>MNARQIMNTTFHSLHPDASIGAALQVFQQASAESGRRIFGLMVIDDGGHLTGILSMSDILTLLQPKHVHIWGEMDDIDISGLIETMGRKSRDHLVGDIMTTEVITVSGDAHLFAVLELMNRHHIRRVPVVDDGRVTGIVYLSDLFFHLIERIKHETG</sequence>
<accession>A0ABM7WB77</accession>
<dbReference type="PANTHER" id="PTHR43080:SF2">
    <property type="entry name" value="CBS DOMAIN-CONTAINING PROTEIN"/>
    <property type="match status" value="1"/>
</dbReference>
<dbReference type="InterPro" id="IPR046342">
    <property type="entry name" value="CBS_dom_sf"/>
</dbReference>
<dbReference type="EMBL" id="AP025516">
    <property type="protein sequence ID" value="BDD88234.1"/>
    <property type="molecule type" value="Genomic_DNA"/>
</dbReference>
<organism evidence="4 5">
    <name type="scientific">Desulfofustis limnaeus</name>
    <dbReference type="NCBI Taxonomy" id="2740163"/>
    <lineage>
        <taxon>Bacteria</taxon>
        <taxon>Pseudomonadati</taxon>
        <taxon>Thermodesulfobacteriota</taxon>
        <taxon>Desulfobulbia</taxon>
        <taxon>Desulfobulbales</taxon>
        <taxon>Desulfocapsaceae</taxon>
        <taxon>Desulfofustis</taxon>
    </lineage>
</organism>
<dbReference type="RefSeq" id="WP_284151616.1">
    <property type="nucleotide sequence ID" value="NZ_AP025516.1"/>
</dbReference>
<dbReference type="SMART" id="SM00116">
    <property type="entry name" value="CBS"/>
    <property type="match status" value="2"/>
</dbReference>
<dbReference type="Pfam" id="PF00571">
    <property type="entry name" value="CBS"/>
    <property type="match status" value="2"/>
</dbReference>
<evidence type="ECO:0000313" key="5">
    <source>
        <dbReference type="Proteomes" id="UP000830055"/>
    </source>
</evidence>
<dbReference type="PROSITE" id="PS51371">
    <property type="entry name" value="CBS"/>
    <property type="match status" value="2"/>
</dbReference>
<dbReference type="Proteomes" id="UP000830055">
    <property type="component" value="Chromosome"/>
</dbReference>
<feature type="domain" description="CBS" evidence="3">
    <location>
        <begin position="7"/>
        <end position="74"/>
    </location>
</feature>
<evidence type="ECO:0000313" key="4">
    <source>
        <dbReference type="EMBL" id="BDD88234.1"/>
    </source>
</evidence>
<evidence type="ECO:0000259" key="3">
    <source>
        <dbReference type="PROSITE" id="PS51371"/>
    </source>
</evidence>
<keyword evidence="5" id="KW-1185">Reference proteome</keyword>
<name>A0ABM7WB77_9BACT</name>
<evidence type="ECO:0000256" key="2">
    <source>
        <dbReference type="PROSITE-ProRule" id="PRU00703"/>
    </source>
</evidence>
<dbReference type="InterPro" id="IPR051257">
    <property type="entry name" value="Diverse_CBS-Domain"/>
</dbReference>
<proteinExistence type="predicted"/>
<dbReference type="SUPFAM" id="SSF54631">
    <property type="entry name" value="CBS-domain pair"/>
    <property type="match status" value="1"/>
</dbReference>
<dbReference type="Gene3D" id="3.10.580.10">
    <property type="entry name" value="CBS-domain"/>
    <property type="match status" value="1"/>
</dbReference>
<evidence type="ECO:0000256" key="1">
    <source>
        <dbReference type="ARBA" id="ARBA00023122"/>
    </source>
</evidence>
<feature type="domain" description="CBS" evidence="3">
    <location>
        <begin position="99"/>
        <end position="156"/>
    </location>
</feature>
<reference evidence="4 5" key="1">
    <citation type="submission" date="2022-01" db="EMBL/GenBank/DDBJ databases">
        <title>Desulfofustis limnae sp. nov., a novel mesophilic sulfate-reducing bacterium isolated from marsh soil.</title>
        <authorList>
            <person name="Watanabe M."/>
            <person name="Takahashi A."/>
            <person name="Kojima H."/>
            <person name="Fukui M."/>
        </authorList>
    </citation>
    <scope>NUCLEOTIDE SEQUENCE [LARGE SCALE GENOMIC DNA]</scope>
    <source>
        <strain evidence="4 5">PPLL</strain>
    </source>
</reference>
<gene>
    <name evidence="4" type="ORF">DPPLL_25990</name>
</gene>